<evidence type="ECO:0000256" key="8">
    <source>
        <dbReference type="ARBA" id="ARBA00022989"/>
    </source>
</evidence>
<feature type="transmembrane region" description="Helical" evidence="11">
    <location>
        <begin position="207"/>
        <end position="227"/>
    </location>
</feature>
<dbReference type="InterPro" id="IPR037185">
    <property type="entry name" value="EmrE-like"/>
</dbReference>
<dbReference type="GO" id="GO:0009103">
    <property type="term" value="P:lipopolysaccharide biosynthetic process"/>
    <property type="evidence" value="ECO:0007669"/>
    <property type="project" value="UniProtKB-KW"/>
</dbReference>
<keyword evidence="7" id="KW-0448">Lipopolysaccharide biosynthesis</keyword>
<dbReference type="Proteomes" id="UP000321201">
    <property type="component" value="Unassembled WGS sequence"/>
</dbReference>
<keyword evidence="6 11" id="KW-0812">Transmembrane</keyword>
<dbReference type="RefSeq" id="WP_147800868.1">
    <property type="nucleotide sequence ID" value="NZ_VPFL01000025.1"/>
</dbReference>
<keyword evidence="5" id="KW-0441">Lipid A biosynthesis</keyword>
<keyword evidence="14" id="KW-1185">Reference proteome</keyword>
<keyword evidence="8 11" id="KW-1133">Transmembrane helix</keyword>
<dbReference type="AlphaFoldDB" id="A0A5C7EIB1"/>
<dbReference type="GO" id="GO:0022857">
    <property type="term" value="F:transmembrane transporter activity"/>
    <property type="evidence" value="ECO:0007669"/>
    <property type="project" value="InterPro"/>
</dbReference>
<evidence type="ECO:0000256" key="5">
    <source>
        <dbReference type="ARBA" id="ARBA00022556"/>
    </source>
</evidence>
<evidence type="ECO:0000256" key="7">
    <source>
        <dbReference type="ARBA" id="ARBA00022985"/>
    </source>
</evidence>
<dbReference type="PANTHER" id="PTHR30561">
    <property type="entry name" value="SMR FAMILY PROTON-DEPENDENT DRUG EFFLUX TRANSPORTER SUGE"/>
    <property type="match status" value="1"/>
</dbReference>
<evidence type="ECO:0000259" key="12">
    <source>
        <dbReference type="Pfam" id="PF00892"/>
    </source>
</evidence>
<evidence type="ECO:0000256" key="3">
    <source>
        <dbReference type="ARBA" id="ARBA00022516"/>
    </source>
</evidence>
<keyword evidence="10 11" id="KW-0472">Membrane</keyword>
<dbReference type="PANTHER" id="PTHR30561:SF9">
    <property type="entry name" value="4-AMINO-4-DEOXY-L-ARABINOSE-PHOSPHOUNDECAPRENOL FLIPPASE SUBUNIT ARNF-RELATED"/>
    <property type="match status" value="1"/>
</dbReference>
<proteinExistence type="predicted"/>
<feature type="transmembrane region" description="Helical" evidence="11">
    <location>
        <begin position="173"/>
        <end position="195"/>
    </location>
</feature>
<dbReference type="Gene3D" id="1.10.3730.20">
    <property type="match status" value="2"/>
</dbReference>
<feature type="transmembrane region" description="Helical" evidence="11">
    <location>
        <begin position="62"/>
        <end position="80"/>
    </location>
</feature>
<dbReference type="InParanoid" id="A0A5C7EIB1"/>
<name>A0A5C7EIB1_9PROT</name>
<evidence type="ECO:0000256" key="1">
    <source>
        <dbReference type="ARBA" id="ARBA00004651"/>
    </source>
</evidence>
<dbReference type="OrthoDB" id="9783707at2"/>
<evidence type="ECO:0000313" key="14">
    <source>
        <dbReference type="Proteomes" id="UP000321201"/>
    </source>
</evidence>
<feature type="transmembrane region" description="Helical" evidence="11">
    <location>
        <begin position="100"/>
        <end position="128"/>
    </location>
</feature>
<keyword evidence="9" id="KW-0443">Lipid metabolism</keyword>
<accession>A0A5C7EIB1</accession>
<evidence type="ECO:0000256" key="6">
    <source>
        <dbReference type="ARBA" id="ARBA00022692"/>
    </source>
</evidence>
<feature type="transmembrane region" description="Helical" evidence="11">
    <location>
        <begin position="233"/>
        <end position="255"/>
    </location>
</feature>
<dbReference type="EMBL" id="VPFL01000025">
    <property type="protein sequence ID" value="TXF10600.1"/>
    <property type="molecule type" value="Genomic_DNA"/>
</dbReference>
<dbReference type="Pfam" id="PF00892">
    <property type="entry name" value="EamA"/>
    <property type="match status" value="1"/>
</dbReference>
<evidence type="ECO:0000256" key="9">
    <source>
        <dbReference type="ARBA" id="ARBA00023098"/>
    </source>
</evidence>
<evidence type="ECO:0000256" key="10">
    <source>
        <dbReference type="ARBA" id="ARBA00023136"/>
    </source>
</evidence>
<dbReference type="SUPFAM" id="SSF103481">
    <property type="entry name" value="Multidrug resistance efflux transporter EmrE"/>
    <property type="match status" value="2"/>
</dbReference>
<comment type="caution">
    <text evidence="13">The sequence shown here is derived from an EMBL/GenBank/DDBJ whole genome shotgun (WGS) entry which is preliminary data.</text>
</comment>
<dbReference type="GO" id="GO:0009245">
    <property type="term" value="P:lipid A biosynthetic process"/>
    <property type="evidence" value="ECO:0007669"/>
    <property type="project" value="UniProtKB-KW"/>
</dbReference>
<sequence>MSATVMLAVLFAAALHATWNARLKASRDPLLEAMAVVMGAGLLALPAVAWLPAPQAESWPPLAGSTALHVAYFVLVALAYRSGELSIAYPLMRGMPPVVIAAGAALFFGEALSWLGWTAVLTIVLGVLTLTSEGLRVRALSGPGLAIVAANVAVIAAYTLVDGAGVRASGNAASYAAWLFVLTGAALAPMCAALAWRRRPARPALQWGQALLGSACTLGAYGIALWAMTRAPIALVAALRETSILFGAAMAARWLREPFSRRRWAGVALVAAGAITMRIA</sequence>
<evidence type="ECO:0000256" key="2">
    <source>
        <dbReference type="ARBA" id="ARBA00022475"/>
    </source>
</evidence>
<reference evidence="13 14" key="1">
    <citation type="submission" date="2019-08" db="EMBL/GenBank/DDBJ databases">
        <title>Pelomicrobium methylotrophicum gen. nov., sp. nov. a moderately thermophilic, facultatively anaerobic, lithoautotrophic and methylotrophic bacterium isolated from a terrestrial mud volcano.</title>
        <authorList>
            <person name="Slobodkina G.B."/>
            <person name="Merkel A.Y."/>
            <person name="Slobodkin A.I."/>
        </authorList>
    </citation>
    <scope>NUCLEOTIDE SEQUENCE [LARGE SCALE GENOMIC DNA]</scope>
    <source>
        <strain evidence="13 14">SM250</strain>
    </source>
</reference>
<gene>
    <name evidence="13" type="ORF">FR698_14215</name>
</gene>
<feature type="transmembrane region" description="Helical" evidence="11">
    <location>
        <begin position="30"/>
        <end position="50"/>
    </location>
</feature>
<evidence type="ECO:0000256" key="11">
    <source>
        <dbReference type="SAM" id="Phobius"/>
    </source>
</evidence>
<dbReference type="InterPro" id="IPR000390">
    <property type="entry name" value="Small_drug/metabolite_transptr"/>
</dbReference>
<evidence type="ECO:0000313" key="13">
    <source>
        <dbReference type="EMBL" id="TXF10600.1"/>
    </source>
</evidence>
<organism evidence="13 14">
    <name type="scientific">Pelomicrobium methylotrophicum</name>
    <dbReference type="NCBI Taxonomy" id="2602750"/>
    <lineage>
        <taxon>Bacteria</taxon>
        <taxon>Pseudomonadati</taxon>
        <taxon>Pseudomonadota</taxon>
        <taxon>Hydrogenophilia</taxon>
        <taxon>Hydrogenophilia incertae sedis</taxon>
        <taxon>Pelomicrobium</taxon>
    </lineage>
</organism>
<dbReference type="InterPro" id="IPR000620">
    <property type="entry name" value="EamA_dom"/>
</dbReference>
<feature type="transmembrane region" description="Helical" evidence="11">
    <location>
        <begin position="140"/>
        <end position="161"/>
    </location>
</feature>
<evidence type="ECO:0000256" key="4">
    <source>
        <dbReference type="ARBA" id="ARBA00022519"/>
    </source>
</evidence>
<feature type="domain" description="EamA" evidence="12">
    <location>
        <begin position="146"/>
        <end position="277"/>
    </location>
</feature>
<keyword evidence="3" id="KW-0444">Lipid biosynthesis</keyword>
<keyword evidence="4" id="KW-0997">Cell inner membrane</keyword>
<protein>
    <submittedName>
        <fullName evidence="13">EamA family transporter</fullName>
    </submittedName>
</protein>
<comment type="subcellular location">
    <subcellularLocation>
        <location evidence="1">Cell membrane</location>
        <topology evidence="1">Multi-pass membrane protein</topology>
    </subcellularLocation>
</comment>
<keyword evidence="2" id="KW-1003">Cell membrane</keyword>
<dbReference type="GO" id="GO:0005886">
    <property type="term" value="C:plasma membrane"/>
    <property type="evidence" value="ECO:0007669"/>
    <property type="project" value="UniProtKB-SubCell"/>
</dbReference>